<sequence>MSVSTKKFVIVLLSLFLGINTFQAHAALPFSVGGEELPSLAPVLEQATPAVVNISVAGTKVSQQQLPELFKYFFGPEGNPGNAEQERPFQGLGSGVVVDAKKGYVITNYHVIHEADEIVVTLKDGRTFEAEVLGSDRHTDIALLQIEADELVDIKLADSDELRVGDFTVAIGNPFGLGQTVTSGIVSALGRSGLNIENLENFIQTDAAINSGNSGGALINLRGELIGINTAIIAPNGGNIGIGFAIPSNMVRNLADQIIEFGEVRRGVLGVTGGELNSDLAKAFGTDSQHGAFVNQVMQGSAADKAGIEPGDIIIAVDDKKVKSFAELRAKIGTMGAGKTIKIGAIRDGKPIDFKVTLQQAEEQNINAKVMHPALEGASLSSTGKDADISGVRVNKVARNSKAFANGLEEGDIIIGINKIRITSIADLRALLETEPKVLAVNIQRGDENLYRIIQ</sequence>
<feature type="binding site" evidence="8">
    <location>
        <begin position="230"/>
        <end position="234"/>
    </location>
    <ligand>
        <name>substrate</name>
    </ligand>
</feature>
<dbReference type="RefSeq" id="WP_016400758.1">
    <property type="nucleotide sequence ID" value="NZ_BARX01000005.1"/>
</dbReference>
<dbReference type="PANTHER" id="PTHR22939">
    <property type="entry name" value="SERINE PROTEASE FAMILY S1C HTRA-RELATED"/>
    <property type="match status" value="1"/>
</dbReference>
<dbReference type="SUPFAM" id="SSF50156">
    <property type="entry name" value="PDZ domain-like"/>
    <property type="match status" value="2"/>
</dbReference>
<evidence type="ECO:0000256" key="7">
    <source>
        <dbReference type="PIRSR" id="PIRSR611782-1"/>
    </source>
</evidence>
<dbReference type="SUPFAM" id="SSF50494">
    <property type="entry name" value="Trypsin-like serine proteases"/>
    <property type="match status" value="1"/>
</dbReference>
<organism evidence="11 12">
    <name type="scientific">Agarivorans albus MKT 106</name>
    <dbReference type="NCBI Taxonomy" id="1331007"/>
    <lineage>
        <taxon>Bacteria</taxon>
        <taxon>Pseudomonadati</taxon>
        <taxon>Pseudomonadota</taxon>
        <taxon>Gammaproteobacteria</taxon>
        <taxon>Alteromonadales</taxon>
        <taxon>Alteromonadaceae</taxon>
        <taxon>Agarivorans</taxon>
    </lineage>
</organism>
<dbReference type="Pfam" id="PF13365">
    <property type="entry name" value="Trypsin_2"/>
    <property type="match status" value="1"/>
</dbReference>
<dbReference type="InterPro" id="IPR009003">
    <property type="entry name" value="Peptidase_S1_PA"/>
</dbReference>
<dbReference type="SMART" id="SM00228">
    <property type="entry name" value="PDZ"/>
    <property type="match status" value="2"/>
</dbReference>
<feature type="domain" description="PDZ" evidence="10">
    <location>
        <begin position="258"/>
        <end position="349"/>
    </location>
</feature>
<feature type="binding site" evidence="8">
    <location>
        <position position="140"/>
    </location>
    <ligand>
        <name>substrate</name>
    </ligand>
</feature>
<dbReference type="PANTHER" id="PTHR22939:SF129">
    <property type="entry name" value="SERINE PROTEASE HTRA2, MITOCHONDRIAL"/>
    <property type="match status" value="1"/>
</dbReference>
<gene>
    <name evidence="11" type="ORF">AALB_1070</name>
</gene>
<dbReference type="FunFam" id="2.30.42.10:FF:000037">
    <property type="entry name" value="Periplasmic serine endoprotease DegP-like"/>
    <property type="match status" value="1"/>
</dbReference>
<evidence type="ECO:0000256" key="1">
    <source>
        <dbReference type="ARBA" id="ARBA00010541"/>
    </source>
</evidence>
<dbReference type="FunFam" id="2.40.10.120:FF:000001">
    <property type="entry name" value="Periplasmic serine endoprotease DegP-like"/>
    <property type="match status" value="1"/>
</dbReference>
<dbReference type="PRINTS" id="PR00834">
    <property type="entry name" value="PROTEASES2C"/>
</dbReference>
<feature type="chain" id="PRO_5038462759" evidence="9">
    <location>
        <begin position="27"/>
        <end position="455"/>
    </location>
</feature>
<keyword evidence="6" id="KW-0720">Serine protease</keyword>
<protein>
    <submittedName>
        <fullName evidence="11">Outer membrane stress sensor protease DegQ</fullName>
    </submittedName>
</protein>
<proteinExistence type="inferred from homology"/>
<evidence type="ECO:0000313" key="12">
    <source>
        <dbReference type="Proteomes" id="UP000014461"/>
    </source>
</evidence>
<dbReference type="Proteomes" id="UP000014461">
    <property type="component" value="Unassembled WGS sequence"/>
</dbReference>
<comment type="similarity">
    <text evidence="1">Belongs to the peptidase S1C family.</text>
</comment>
<feature type="domain" description="PDZ" evidence="10">
    <location>
        <begin position="355"/>
        <end position="447"/>
    </location>
</feature>
<evidence type="ECO:0000256" key="8">
    <source>
        <dbReference type="PIRSR" id="PIRSR611782-2"/>
    </source>
</evidence>
<feature type="binding site" evidence="8">
    <location>
        <begin position="269"/>
        <end position="273"/>
    </location>
    <ligand>
        <name>substrate</name>
    </ligand>
</feature>
<feature type="binding site" evidence="8">
    <location>
        <position position="110"/>
    </location>
    <ligand>
        <name>substrate</name>
    </ligand>
</feature>
<evidence type="ECO:0000259" key="10">
    <source>
        <dbReference type="PROSITE" id="PS50106"/>
    </source>
</evidence>
<evidence type="ECO:0000256" key="2">
    <source>
        <dbReference type="ARBA" id="ARBA00022670"/>
    </source>
</evidence>
<feature type="active site" description="Charge relay system" evidence="7">
    <location>
        <position position="140"/>
    </location>
</feature>
<dbReference type="GO" id="GO:0006508">
    <property type="term" value="P:proteolysis"/>
    <property type="evidence" value="ECO:0007669"/>
    <property type="project" value="UniProtKB-KW"/>
</dbReference>
<dbReference type="PROSITE" id="PS50106">
    <property type="entry name" value="PDZ"/>
    <property type="match status" value="2"/>
</dbReference>
<dbReference type="InterPro" id="IPR001940">
    <property type="entry name" value="Peptidase_S1C"/>
</dbReference>
<feature type="binding site" evidence="8">
    <location>
        <begin position="212"/>
        <end position="214"/>
    </location>
    <ligand>
        <name>substrate</name>
    </ligand>
</feature>
<dbReference type="Gene3D" id="2.40.10.120">
    <property type="match status" value="1"/>
</dbReference>
<dbReference type="Pfam" id="PF13180">
    <property type="entry name" value="PDZ_2"/>
    <property type="match status" value="1"/>
</dbReference>
<dbReference type="Gene3D" id="2.30.42.10">
    <property type="match status" value="2"/>
</dbReference>
<name>R9PHZ9_AGAAL</name>
<dbReference type="EMBL" id="BARX01000005">
    <property type="protein sequence ID" value="GAD00990.1"/>
    <property type="molecule type" value="Genomic_DNA"/>
</dbReference>
<dbReference type="OrthoDB" id="9758917at2"/>
<evidence type="ECO:0000256" key="9">
    <source>
        <dbReference type="SAM" id="SignalP"/>
    </source>
</evidence>
<keyword evidence="3 9" id="KW-0732">Signal</keyword>
<keyword evidence="5" id="KW-0378">Hydrolase</keyword>
<evidence type="ECO:0000256" key="3">
    <source>
        <dbReference type="ARBA" id="ARBA00022729"/>
    </source>
</evidence>
<dbReference type="Pfam" id="PF00595">
    <property type="entry name" value="PDZ"/>
    <property type="match status" value="1"/>
</dbReference>
<dbReference type="InterPro" id="IPR036034">
    <property type="entry name" value="PDZ_sf"/>
</dbReference>
<dbReference type="NCBIfam" id="TIGR02037">
    <property type="entry name" value="degP_htrA_DO"/>
    <property type="match status" value="1"/>
</dbReference>
<dbReference type="FunFam" id="2.40.10.10:FF:000001">
    <property type="entry name" value="Periplasmic serine protease DegS"/>
    <property type="match status" value="1"/>
</dbReference>
<dbReference type="InterPro" id="IPR011782">
    <property type="entry name" value="Pept_S1C_Do"/>
</dbReference>
<feature type="signal peptide" evidence="9">
    <location>
        <begin position="1"/>
        <end position="26"/>
    </location>
</feature>
<accession>R9PHZ9</accession>
<reference evidence="11" key="1">
    <citation type="journal article" date="2013" name="Genome Announc.">
        <title>Draft Genome Sequence of Agarivorans albus Strain MKT 106T, an Agarolytic Marine Bacterium.</title>
        <authorList>
            <person name="Yasuike M."/>
            <person name="Nakamura Y."/>
            <person name="Kai W."/>
            <person name="Fujiwara A."/>
            <person name="Fukui Y."/>
            <person name="Satomi M."/>
            <person name="Sano M."/>
        </authorList>
    </citation>
    <scope>NUCLEOTIDE SEQUENCE [LARGE SCALE GENOMIC DNA]</scope>
</reference>
<comment type="caution">
    <text evidence="11">The sequence shown here is derived from an EMBL/GenBank/DDBJ whole genome shotgun (WGS) entry which is preliminary data.</text>
</comment>
<feature type="active site" description="Charge relay system" evidence="7">
    <location>
        <position position="214"/>
    </location>
</feature>
<keyword evidence="12" id="KW-1185">Reference proteome</keyword>
<feature type="active site" description="Charge relay system" evidence="7">
    <location>
        <position position="110"/>
    </location>
</feature>
<evidence type="ECO:0000313" key="11">
    <source>
        <dbReference type="EMBL" id="GAD00990.1"/>
    </source>
</evidence>
<evidence type="ECO:0000256" key="6">
    <source>
        <dbReference type="ARBA" id="ARBA00022825"/>
    </source>
</evidence>
<dbReference type="CDD" id="cd10839">
    <property type="entry name" value="cpPDZ1_DegP-like"/>
    <property type="match status" value="1"/>
</dbReference>
<dbReference type="STRING" id="1331007.AALB_1070"/>
<evidence type="ECO:0000256" key="4">
    <source>
        <dbReference type="ARBA" id="ARBA00022737"/>
    </source>
</evidence>
<keyword evidence="4" id="KW-0677">Repeat</keyword>
<dbReference type="AlphaFoldDB" id="R9PHZ9"/>
<dbReference type="InterPro" id="IPR001478">
    <property type="entry name" value="PDZ"/>
</dbReference>
<evidence type="ECO:0000256" key="5">
    <source>
        <dbReference type="ARBA" id="ARBA00022801"/>
    </source>
</evidence>
<keyword evidence="2 11" id="KW-0645">Protease</keyword>
<dbReference type="GO" id="GO:0004252">
    <property type="term" value="F:serine-type endopeptidase activity"/>
    <property type="evidence" value="ECO:0007669"/>
    <property type="project" value="InterPro"/>
</dbReference>